<organism evidence="7 8">
    <name type="scientific">Ciona savignyi</name>
    <name type="common">Pacific transparent sea squirt</name>
    <dbReference type="NCBI Taxonomy" id="51511"/>
    <lineage>
        <taxon>Eukaryota</taxon>
        <taxon>Metazoa</taxon>
        <taxon>Chordata</taxon>
        <taxon>Tunicata</taxon>
        <taxon>Ascidiacea</taxon>
        <taxon>Phlebobranchia</taxon>
        <taxon>Cionidae</taxon>
        <taxon>Ciona</taxon>
    </lineage>
</organism>
<evidence type="ECO:0000256" key="6">
    <source>
        <dbReference type="RuleBase" id="RU361218"/>
    </source>
</evidence>
<evidence type="ECO:0000256" key="1">
    <source>
        <dbReference type="ARBA" id="ARBA00004141"/>
    </source>
</evidence>
<feature type="transmembrane region" description="Helical" evidence="6">
    <location>
        <begin position="79"/>
        <end position="104"/>
    </location>
</feature>
<dbReference type="InParanoid" id="H2YQ92"/>
<dbReference type="GeneTree" id="ENSGT00940000164476"/>
<dbReference type="Pfam" id="PF00335">
    <property type="entry name" value="Tetraspanin"/>
    <property type="match status" value="1"/>
</dbReference>
<evidence type="ECO:0000313" key="8">
    <source>
        <dbReference type="Proteomes" id="UP000007875"/>
    </source>
</evidence>
<dbReference type="AlphaFoldDB" id="H2YQ92"/>
<dbReference type="eggNOG" id="KOG3882">
    <property type="taxonomic scope" value="Eukaryota"/>
</dbReference>
<accession>H2YQ92</accession>
<feature type="transmembrane region" description="Helical" evidence="6">
    <location>
        <begin position="7"/>
        <end position="33"/>
    </location>
</feature>
<reference evidence="8" key="1">
    <citation type="submission" date="2003-08" db="EMBL/GenBank/DDBJ databases">
        <authorList>
            <person name="Birren B."/>
            <person name="Nusbaum C."/>
            <person name="Abebe A."/>
            <person name="Abouelleil A."/>
            <person name="Adekoya E."/>
            <person name="Ait-zahra M."/>
            <person name="Allen N."/>
            <person name="Allen T."/>
            <person name="An P."/>
            <person name="Anderson M."/>
            <person name="Anderson S."/>
            <person name="Arachchi H."/>
            <person name="Armbruster J."/>
            <person name="Bachantsang P."/>
            <person name="Baldwin J."/>
            <person name="Barry A."/>
            <person name="Bayul T."/>
            <person name="Blitshsteyn B."/>
            <person name="Bloom T."/>
            <person name="Blye J."/>
            <person name="Boguslavskiy L."/>
            <person name="Borowsky M."/>
            <person name="Boukhgalter B."/>
            <person name="Brunache A."/>
            <person name="Butler J."/>
            <person name="Calixte N."/>
            <person name="Calvo S."/>
            <person name="Camarata J."/>
            <person name="Campo K."/>
            <person name="Chang J."/>
            <person name="Cheshatsang Y."/>
            <person name="Citroen M."/>
            <person name="Collymore A."/>
            <person name="Considine T."/>
            <person name="Cook A."/>
            <person name="Cooke P."/>
            <person name="Corum B."/>
            <person name="Cuomo C."/>
            <person name="David R."/>
            <person name="Dawoe T."/>
            <person name="Degray S."/>
            <person name="Dodge S."/>
            <person name="Dooley K."/>
            <person name="Dorje P."/>
            <person name="Dorjee K."/>
            <person name="Dorris L."/>
            <person name="Duffey N."/>
            <person name="Dupes A."/>
            <person name="Elkins T."/>
            <person name="Engels R."/>
            <person name="Erickson J."/>
            <person name="Farina A."/>
            <person name="Faro S."/>
            <person name="Ferreira P."/>
            <person name="Fischer H."/>
            <person name="Fitzgerald M."/>
            <person name="Foley K."/>
            <person name="Gage D."/>
            <person name="Galagan J."/>
            <person name="Gearin G."/>
            <person name="Gnerre S."/>
            <person name="Gnirke A."/>
            <person name="Goyette A."/>
            <person name="Graham J."/>
            <person name="Grandbois E."/>
            <person name="Gyaltsen K."/>
            <person name="Hafez N."/>
            <person name="Hagopian D."/>
            <person name="Hagos B."/>
            <person name="Hall J."/>
            <person name="Hatcher B."/>
            <person name="Heller A."/>
            <person name="Higgins H."/>
            <person name="Honan T."/>
            <person name="Horn A."/>
            <person name="Houde N."/>
            <person name="Hughes L."/>
            <person name="Hulme W."/>
            <person name="Husby E."/>
            <person name="Iliev I."/>
            <person name="Jaffe D."/>
            <person name="Jones C."/>
            <person name="Kamal M."/>
            <person name="Kamat A."/>
            <person name="Kamvysselis M."/>
            <person name="Karlsson E."/>
            <person name="Kells C."/>
            <person name="Kieu A."/>
            <person name="Kisner P."/>
            <person name="Kodira C."/>
            <person name="Kulbokas E."/>
            <person name="Labutti K."/>
            <person name="Lama D."/>
            <person name="Landers T."/>
            <person name="Leger J."/>
            <person name="Levine S."/>
            <person name="Lewis D."/>
            <person name="Lewis T."/>
            <person name="Lindblad-toh K."/>
            <person name="Liu X."/>
            <person name="Lokyitsang T."/>
            <person name="Lokyitsang Y."/>
            <person name="Lucien O."/>
            <person name="Lui A."/>
            <person name="Ma L.J."/>
            <person name="Mabbitt R."/>
            <person name="Macdonald J."/>
            <person name="Maclean C."/>
            <person name="Major J."/>
            <person name="Manning J."/>
            <person name="Marabella R."/>
            <person name="Maru K."/>
            <person name="Matthews C."/>
            <person name="Mauceli E."/>
            <person name="Mccarthy M."/>
            <person name="Mcdonough S."/>
            <person name="Mcghee T."/>
            <person name="Meldrim J."/>
            <person name="Meneus L."/>
            <person name="Mesirov J."/>
            <person name="Mihalev A."/>
            <person name="Mihova T."/>
            <person name="Mikkelsen T."/>
            <person name="Mlenga V."/>
            <person name="Moru K."/>
            <person name="Mozes J."/>
            <person name="Mulrain L."/>
            <person name="Munson G."/>
            <person name="Naylor J."/>
            <person name="Newes C."/>
            <person name="Nguyen C."/>
            <person name="Nguyen N."/>
            <person name="Nguyen T."/>
            <person name="Nicol R."/>
            <person name="Nielsen C."/>
            <person name="Nizzari M."/>
            <person name="Norbu C."/>
            <person name="Norbu N."/>
            <person name="O'donnell P."/>
            <person name="Okoawo O."/>
            <person name="O'leary S."/>
            <person name="Omotosho B."/>
            <person name="O'neill K."/>
            <person name="Osman S."/>
            <person name="Parker S."/>
            <person name="Perrin D."/>
            <person name="Phunkhang P."/>
            <person name="Piqani B."/>
            <person name="Purcell S."/>
            <person name="Rachupka T."/>
            <person name="Ramasamy U."/>
            <person name="Rameau R."/>
            <person name="Ray V."/>
            <person name="Raymond C."/>
            <person name="Retta R."/>
            <person name="Richardson S."/>
            <person name="Rise C."/>
            <person name="Rodriguez J."/>
            <person name="Rogers J."/>
            <person name="Rogov P."/>
            <person name="Rutman M."/>
            <person name="Schupbach R."/>
            <person name="Seaman C."/>
            <person name="Settipalli S."/>
            <person name="Sharpe T."/>
            <person name="Sheridan J."/>
            <person name="Sherpa N."/>
            <person name="Shi J."/>
            <person name="Smirnov S."/>
            <person name="Smith C."/>
            <person name="Sougnez C."/>
            <person name="Spencer B."/>
            <person name="Stalker J."/>
            <person name="Stange-thomann N."/>
            <person name="Stavropoulos S."/>
            <person name="Stetson K."/>
            <person name="Stone C."/>
            <person name="Stone S."/>
            <person name="Stubbs M."/>
            <person name="Talamas J."/>
            <person name="Tchuinga P."/>
            <person name="Tenzing P."/>
            <person name="Tesfaye S."/>
            <person name="Theodore J."/>
            <person name="Thoulutsang Y."/>
            <person name="Topham K."/>
            <person name="Towey S."/>
            <person name="Tsamla T."/>
            <person name="Tsomo N."/>
            <person name="Vallee D."/>
            <person name="Vassiliev H."/>
            <person name="Venkataraman V."/>
            <person name="Vinson J."/>
            <person name="Vo A."/>
            <person name="Wade C."/>
            <person name="Wang S."/>
            <person name="Wangchuk T."/>
            <person name="Wangdi T."/>
            <person name="Whittaker C."/>
            <person name="Wilkinson J."/>
            <person name="Wu Y."/>
            <person name="Wyman D."/>
            <person name="Yadav S."/>
            <person name="Yang S."/>
            <person name="Yang X."/>
            <person name="Yeager S."/>
            <person name="Yee E."/>
            <person name="Young G."/>
            <person name="Zainoun J."/>
            <person name="Zembeck L."/>
            <person name="Zimmer A."/>
            <person name="Zody M."/>
            <person name="Lander E."/>
        </authorList>
    </citation>
    <scope>NUCLEOTIDE SEQUENCE [LARGE SCALE GENOMIC DNA]</scope>
</reference>
<keyword evidence="8" id="KW-1185">Reference proteome</keyword>
<keyword evidence="4 6" id="KW-1133">Transmembrane helix</keyword>
<proteinExistence type="inferred from homology"/>
<dbReference type="PANTHER" id="PTHR19282">
    <property type="entry name" value="TETRASPANIN"/>
    <property type="match status" value="1"/>
</dbReference>
<dbReference type="CDD" id="cd03156">
    <property type="entry name" value="uroplakin_I_like_LEL"/>
    <property type="match status" value="1"/>
</dbReference>
<dbReference type="PRINTS" id="PR00259">
    <property type="entry name" value="TMFOUR"/>
</dbReference>
<evidence type="ECO:0000313" key="7">
    <source>
        <dbReference type="Ensembl" id="ENSCSAVP00000007500.1"/>
    </source>
</evidence>
<dbReference type="OMA" id="MFQLISV"/>
<sequence>MGKRLFNYLVVTFNLLSFLFGAAVLGLGIWASIQSGGLRNIVDEVMFAGIYILIACGALVMLLAFFGCYASVAESKPAIVVYCTALLVAVGLEVVGCVILFAYYDASRNRLTDSYSTKYGIDDKVTKIWDDAQIKGKCCGREYPSDWDSSFYYRANKTYPDSCCVRNDSADILDLVRCYNGEHEFIYTQGCEGLLKLYYYAIAGTTIPAVMFQLISVAIIACLYQHIY</sequence>
<feature type="transmembrane region" description="Helical" evidence="6">
    <location>
        <begin position="197"/>
        <end position="224"/>
    </location>
</feature>
<evidence type="ECO:0000256" key="2">
    <source>
        <dbReference type="ARBA" id="ARBA00006840"/>
    </source>
</evidence>
<keyword evidence="5 6" id="KW-0472">Membrane</keyword>
<dbReference type="InterPro" id="IPR018499">
    <property type="entry name" value="Tetraspanin/Peripherin"/>
</dbReference>
<protein>
    <recommendedName>
        <fullName evidence="6">Tetraspanin</fullName>
    </recommendedName>
</protein>
<evidence type="ECO:0000256" key="3">
    <source>
        <dbReference type="ARBA" id="ARBA00022692"/>
    </source>
</evidence>
<dbReference type="Ensembl" id="ENSCSAVT00000007599.1">
    <property type="protein sequence ID" value="ENSCSAVP00000007500.1"/>
    <property type="gene ID" value="ENSCSAVG00000004482.1"/>
</dbReference>
<dbReference type="PANTHER" id="PTHR19282:SF544">
    <property type="entry name" value="TETRASPANIN"/>
    <property type="match status" value="1"/>
</dbReference>
<dbReference type="GO" id="GO:0005886">
    <property type="term" value="C:plasma membrane"/>
    <property type="evidence" value="ECO:0007669"/>
    <property type="project" value="TreeGrafter"/>
</dbReference>
<feature type="transmembrane region" description="Helical" evidence="6">
    <location>
        <begin position="45"/>
        <end position="72"/>
    </location>
</feature>
<dbReference type="Gene3D" id="1.10.1450.10">
    <property type="entry name" value="Tetraspanin"/>
    <property type="match status" value="1"/>
</dbReference>
<dbReference type="InterPro" id="IPR008952">
    <property type="entry name" value="Tetraspanin_EC2_sf"/>
</dbReference>
<dbReference type="Proteomes" id="UP000007875">
    <property type="component" value="Unassembled WGS sequence"/>
</dbReference>
<dbReference type="HOGENOM" id="CLU_055524_4_2_1"/>
<reference evidence="7" key="2">
    <citation type="submission" date="2025-08" db="UniProtKB">
        <authorList>
            <consortium name="Ensembl"/>
        </authorList>
    </citation>
    <scope>IDENTIFICATION</scope>
</reference>
<reference evidence="7" key="3">
    <citation type="submission" date="2025-09" db="UniProtKB">
        <authorList>
            <consortium name="Ensembl"/>
        </authorList>
    </citation>
    <scope>IDENTIFICATION</scope>
</reference>
<comment type="similarity">
    <text evidence="2 6">Belongs to the tetraspanin (TM4SF) family.</text>
</comment>
<keyword evidence="3 6" id="KW-0812">Transmembrane</keyword>
<comment type="subcellular location">
    <subcellularLocation>
        <location evidence="1 6">Membrane</location>
        <topology evidence="1 6">Multi-pass membrane protein</topology>
    </subcellularLocation>
</comment>
<dbReference type="STRING" id="51511.ENSCSAVP00000007500"/>
<evidence type="ECO:0000256" key="4">
    <source>
        <dbReference type="ARBA" id="ARBA00022989"/>
    </source>
</evidence>
<dbReference type="InterPro" id="IPR000301">
    <property type="entry name" value="Tetraspanin_animals"/>
</dbReference>
<name>H2YQ92_CIOSA</name>
<dbReference type="PIRSF" id="PIRSF002419">
    <property type="entry name" value="Tetraspanin"/>
    <property type="match status" value="1"/>
</dbReference>
<evidence type="ECO:0000256" key="5">
    <source>
        <dbReference type="ARBA" id="ARBA00023136"/>
    </source>
</evidence>
<dbReference type="SUPFAM" id="SSF48652">
    <property type="entry name" value="Tetraspanin"/>
    <property type="match status" value="1"/>
</dbReference>